<feature type="region of interest" description="Disordered" evidence="1">
    <location>
        <begin position="24"/>
        <end position="59"/>
    </location>
</feature>
<dbReference type="Proteomes" id="UP001500843">
    <property type="component" value="Unassembled WGS sequence"/>
</dbReference>
<sequence length="184" mass="19387">MRCPTRAALAAAAAVLALSACTADNPAPEPTGSAPGTLAESPESPESEPSVSAPAMPEYGVPFETPSGLTITVAEPRVAAGDFAERWGDVVDTDIYTEEVILDVTAENTTDAPVELSEVSFNVFSGTYDSDYLSCESDVIPPLQLPPTRTTTWPECFAVEDPADVIVTFTVPDDITTYSIVPEQ</sequence>
<feature type="chain" id="PRO_5046415247" description="DUF4352 domain-containing protein" evidence="2">
    <location>
        <begin position="23"/>
        <end position="184"/>
    </location>
</feature>
<evidence type="ECO:0000313" key="4">
    <source>
        <dbReference type="Proteomes" id="UP001500843"/>
    </source>
</evidence>
<feature type="signal peptide" evidence="2">
    <location>
        <begin position="1"/>
        <end position="22"/>
    </location>
</feature>
<keyword evidence="2" id="KW-0732">Signal</keyword>
<protein>
    <recommendedName>
        <fullName evidence="5">DUF4352 domain-containing protein</fullName>
    </recommendedName>
</protein>
<keyword evidence="4" id="KW-1185">Reference proteome</keyword>
<dbReference type="EMBL" id="BAABHM010000005">
    <property type="protein sequence ID" value="GAA4692144.1"/>
    <property type="molecule type" value="Genomic_DNA"/>
</dbReference>
<proteinExistence type="predicted"/>
<dbReference type="PROSITE" id="PS51257">
    <property type="entry name" value="PROKAR_LIPOPROTEIN"/>
    <property type="match status" value="1"/>
</dbReference>
<name>A0ABP8WN42_9MICO</name>
<evidence type="ECO:0000313" key="3">
    <source>
        <dbReference type="EMBL" id="GAA4692144.1"/>
    </source>
</evidence>
<gene>
    <name evidence="3" type="ORF">GCM10023198_08950</name>
</gene>
<organism evidence="3 4">
    <name type="scientific">Promicromonospora umidemergens</name>
    <dbReference type="NCBI Taxonomy" id="629679"/>
    <lineage>
        <taxon>Bacteria</taxon>
        <taxon>Bacillati</taxon>
        <taxon>Actinomycetota</taxon>
        <taxon>Actinomycetes</taxon>
        <taxon>Micrococcales</taxon>
        <taxon>Promicromonosporaceae</taxon>
        <taxon>Promicromonospora</taxon>
    </lineage>
</organism>
<comment type="caution">
    <text evidence="3">The sequence shown here is derived from an EMBL/GenBank/DDBJ whole genome shotgun (WGS) entry which is preliminary data.</text>
</comment>
<evidence type="ECO:0008006" key="5">
    <source>
        <dbReference type="Google" id="ProtNLM"/>
    </source>
</evidence>
<evidence type="ECO:0000256" key="1">
    <source>
        <dbReference type="SAM" id="MobiDB-lite"/>
    </source>
</evidence>
<accession>A0ABP8WN42</accession>
<dbReference type="RefSeq" id="WP_253877884.1">
    <property type="nucleotide sequence ID" value="NZ_BAABHM010000005.1"/>
</dbReference>
<reference evidence="4" key="1">
    <citation type="journal article" date="2019" name="Int. J. Syst. Evol. Microbiol.">
        <title>The Global Catalogue of Microorganisms (GCM) 10K type strain sequencing project: providing services to taxonomists for standard genome sequencing and annotation.</title>
        <authorList>
            <consortium name="The Broad Institute Genomics Platform"/>
            <consortium name="The Broad Institute Genome Sequencing Center for Infectious Disease"/>
            <person name="Wu L."/>
            <person name="Ma J."/>
        </authorList>
    </citation>
    <scope>NUCLEOTIDE SEQUENCE [LARGE SCALE GENOMIC DNA]</scope>
    <source>
        <strain evidence="4">JCM 17975</strain>
    </source>
</reference>
<evidence type="ECO:0000256" key="2">
    <source>
        <dbReference type="SAM" id="SignalP"/>
    </source>
</evidence>
<feature type="compositionally biased region" description="Low complexity" evidence="1">
    <location>
        <begin position="39"/>
        <end position="58"/>
    </location>
</feature>